<dbReference type="PANTHER" id="PTHR34631">
    <property type="match status" value="1"/>
</dbReference>
<evidence type="ECO:0000313" key="2">
    <source>
        <dbReference type="EMBL" id="EYD76324.1"/>
    </source>
</evidence>
<dbReference type="NCBIfam" id="NF033579">
    <property type="entry name" value="transpos_IS5_2"/>
    <property type="match status" value="1"/>
</dbReference>
<keyword evidence="3" id="KW-1185">Reference proteome</keyword>
<dbReference type="AlphaFoldDB" id="A0A017HRD1"/>
<dbReference type="STRING" id="442562.Rumeso_02082"/>
<comment type="caution">
    <text evidence="2">The sequence shown here is derived from an EMBL/GenBank/DDBJ whole genome shotgun (WGS) entry which is preliminary data.</text>
</comment>
<accession>A0A017HRD1</accession>
<name>A0A017HRD1_9RHOB</name>
<gene>
    <name evidence="2" type="ORF">Rumeso_02082</name>
</gene>
<reference evidence="2 3" key="1">
    <citation type="submission" date="2013-02" db="EMBL/GenBank/DDBJ databases">
        <authorList>
            <person name="Fiebig A."/>
            <person name="Goeker M."/>
            <person name="Klenk H.-P.P."/>
        </authorList>
    </citation>
    <scope>NUCLEOTIDE SEQUENCE [LARGE SCALE GENOMIC DNA]</scope>
    <source>
        <strain evidence="2 3">DSM 19309</strain>
    </source>
</reference>
<dbReference type="PANTHER" id="PTHR34631:SF3">
    <property type="entry name" value="ISSOD12 TRANSPOSASE TNPA_ISSOD12"/>
    <property type="match status" value="1"/>
</dbReference>
<evidence type="ECO:0000313" key="3">
    <source>
        <dbReference type="Proteomes" id="UP000019666"/>
    </source>
</evidence>
<protein>
    <submittedName>
        <fullName evidence="2">Mobile element protein</fullName>
    </submittedName>
</protein>
<sequence>MALKQRGSLRIWFDPEMEWVAAPSGRRGRPALFSDAAIQTCLMLKALFGLPLRQTTGLVASLLSLAKLDWPVPDYSTLCRRQKDLTVMIPYHPSTGALHLLIDSTGIKTMGEGEWSCRKHGASRPRQWCKLHLGIDAETLEVRAIEVTGSRVGDGPMLPKLLAQIPPEEPIETVTADGAYDTRACHAAIAARQATAVIPTRRNGRPWKETTPGAQARNDILRTSRRFGRAIWRNWSGYHRRSLIEAKMRCMKLLGERLSARTPDRQTAELQIRAALLNRFTALGTPETRRVA</sequence>
<dbReference type="InterPro" id="IPR025668">
    <property type="entry name" value="Tnp_DDE_dom"/>
</dbReference>
<organism evidence="2 3">
    <name type="scientific">Rubellimicrobium mesophilum DSM 19309</name>
    <dbReference type="NCBI Taxonomy" id="442562"/>
    <lineage>
        <taxon>Bacteria</taxon>
        <taxon>Pseudomonadati</taxon>
        <taxon>Pseudomonadota</taxon>
        <taxon>Alphaproteobacteria</taxon>
        <taxon>Rhodobacterales</taxon>
        <taxon>Roseobacteraceae</taxon>
        <taxon>Rubellimicrobium</taxon>
    </lineage>
</organism>
<dbReference type="EMBL" id="AOSK01000050">
    <property type="protein sequence ID" value="EYD76324.1"/>
    <property type="molecule type" value="Genomic_DNA"/>
</dbReference>
<feature type="domain" description="Transposase DDE" evidence="1">
    <location>
        <begin position="4"/>
        <end position="112"/>
    </location>
</feature>
<dbReference type="InterPro" id="IPR053520">
    <property type="entry name" value="Transposase_Tn903"/>
</dbReference>
<dbReference type="Proteomes" id="UP000019666">
    <property type="component" value="Unassembled WGS sequence"/>
</dbReference>
<dbReference type="InterPro" id="IPR053172">
    <property type="entry name" value="Tn903_transposase"/>
</dbReference>
<evidence type="ECO:0000259" key="1">
    <source>
        <dbReference type="Pfam" id="PF13737"/>
    </source>
</evidence>
<proteinExistence type="predicted"/>
<dbReference type="Pfam" id="PF13737">
    <property type="entry name" value="DDE_Tnp_1_5"/>
    <property type="match status" value="1"/>
</dbReference>
<dbReference type="PATRIC" id="fig|442562.3.peg.2056"/>
<dbReference type="HOGENOM" id="CLU_062982_1_1_5"/>